<comment type="caution">
    <text evidence="2">The sequence shown here is derived from an EMBL/GenBank/DDBJ whole genome shotgun (WGS) entry which is preliminary data.</text>
</comment>
<organism evidence="2 3">
    <name type="scientific">Nocardioides bruguierae</name>
    <dbReference type="NCBI Taxonomy" id="2945102"/>
    <lineage>
        <taxon>Bacteria</taxon>
        <taxon>Bacillati</taxon>
        <taxon>Actinomycetota</taxon>
        <taxon>Actinomycetes</taxon>
        <taxon>Propionibacteriales</taxon>
        <taxon>Nocardioidaceae</taxon>
        <taxon>Nocardioides</taxon>
    </lineage>
</organism>
<sequence>MPTPTAGHALRCNGDVSFWYRDAGLGPVHPPLTSSTTADVVVVGGGYTGLWTAYYLARAKPEWRIVVLEAETVGYGASGRNGGWLSYGMPGLNRMYAASHGKQSVIDFQRQIFGAIDEVVAVTRAEGIEADVATQGEIAIATTPAQAARLREEQEYCLAWGFEDEDLELVSGDALTDRFAHLAGGTVGLWSRRAARVQPAKLVSGLRDACLRLGVVVHEHTRVTDIAPHRVTTGTGDTVDARWVVRGTEAFTADLPGQRRTWLPKLSSVLATEPLSRAQLESVGWADNAVLTRDAAHSFSYIQKTADDRIVLGGPGTPYYWGSGRDRHGETPVASVEALTASFDRLFPALADVAFDHTWTGVLGIPRDWSATVDADPATGLAVAGGYVGDGLSASNLAGRTLRDLILGEDTAITRLPWVGKKVRPWEPEPARWLGVRGMYRVYSAVDALERRSQSPETSRLATLANRISGRY</sequence>
<keyword evidence="3" id="KW-1185">Reference proteome</keyword>
<proteinExistence type="predicted"/>
<dbReference type="PANTHER" id="PTHR13847:SF285">
    <property type="entry name" value="FAD DEPENDENT OXIDOREDUCTASE DOMAIN-CONTAINING PROTEIN"/>
    <property type="match status" value="1"/>
</dbReference>
<evidence type="ECO:0000259" key="1">
    <source>
        <dbReference type="Pfam" id="PF01266"/>
    </source>
</evidence>
<dbReference type="InterPro" id="IPR036188">
    <property type="entry name" value="FAD/NAD-bd_sf"/>
</dbReference>
<evidence type="ECO:0000313" key="2">
    <source>
        <dbReference type="EMBL" id="MCM0619503.1"/>
    </source>
</evidence>
<dbReference type="InterPro" id="IPR006076">
    <property type="entry name" value="FAD-dep_OxRdtase"/>
</dbReference>
<dbReference type="RefSeq" id="WP_250826319.1">
    <property type="nucleotide sequence ID" value="NZ_JAMOIL010000003.1"/>
</dbReference>
<dbReference type="GO" id="GO:0005737">
    <property type="term" value="C:cytoplasm"/>
    <property type="evidence" value="ECO:0007669"/>
    <property type="project" value="TreeGrafter"/>
</dbReference>
<feature type="domain" description="FAD dependent oxidoreductase" evidence="1">
    <location>
        <begin position="39"/>
        <end position="405"/>
    </location>
</feature>
<dbReference type="Gene3D" id="3.30.9.10">
    <property type="entry name" value="D-Amino Acid Oxidase, subunit A, domain 2"/>
    <property type="match status" value="1"/>
</dbReference>
<dbReference type="AlphaFoldDB" id="A0A9X2D5E4"/>
<reference evidence="2" key="1">
    <citation type="submission" date="2022-05" db="EMBL/GenBank/DDBJ databases">
        <authorList>
            <person name="Tuo L."/>
        </authorList>
    </citation>
    <scope>NUCLEOTIDE SEQUENCE</scope>
    <source>
        <strain evidence="2">BSK12Z-4</strain>
    </source>
</reference>
<gene>
    <name evidence="2" type="ORF">M8330_04225</name>
</gene>
<name>A0A9X2D5E4_9ACTN</name>
<dbReference type="PANTHER" id="PTHR13847">
    <property type="entry name" value="SARCOSINE DEHYDROGENASE-RELATED"/>
    <property type="match status" value="1"/>
</dbReference>
<dbReference type="Proteomes" id="UP001139485">
    <property type="component" value="Unassembled WGS sequence"/>
</dbReference>
<dbReference type="Gene3D" id="3.50.50.60">
    <property type="entry name" value="FAD/NAD(P)-binding domain"/>
    <property type="match status" value="1"/>
</dbReference>
<accession>A0A9X2D5E4</accession>
<dbReference type="Pfam" id="PF01266">
    <property type="entry name" value="DAO"/>
    <property type="match status" value="1"/>
</dbReference>
<evidence type="ECO:0000313" key="3">
    <source>
        <dbReference type="Proteomes" id="UP001139485"/>
    </source>
</evidence>
<protein>
    <submittedName>
        <fullName evidence="2">FAD-binding oxidoreductase</fullName>
    </submittedName>
</protein>
<dbReference type="SUPFAM" id="SSF51905">
    <property type="entry name" value="FAD/NAD(P)-binding domain"/>
    <property type="match status" value="1"/>
</dbReference>
<dbReference type="EMBL" id="JAMOIL010000003">
    <property type="protein sequence ID" value="MCM0619503.1"/>
    <property type="molecule type" value="Genomic_DNA"/>
</dbReference>